<accession>A0AAJ0EI89</accession>
<gene>
    <name evidence="2" type="ORF">BDP81DRAFT_157745</name>
</gene>
<dbReference type="GeneID" id="85466830"/>
<evidence type="ECO:0000256" key="1">
    <source>
        <dbReference type="SAM" id="Phobius"/>
    </source>
</evidence>
<dbReference type="AlphaFoldDB" id="A0AAJ0EI89"/>
<keyword evidence="1" id="KW-0472">Membrane</keyword>
<keyword evidence="1" id="KW-0812">Transmembrane</keyword>
<comment type="caution">
    <text evidence="2">The sequence shown here is derived from an EMBL/GenBank/DDBJ whole genome shotgun (WGS) entry which is preliminary data.</text>
</comment>
<organism evidence="2 3">
    <name type="scientific">Colletotrichum phormii</name>
    <dbReference type="NCBI Taxonomy" id="359342"/>
    <lineage>
        <taxon>Eukaryota</taxon>
        <taxon>Fungi</taxon>
        <taxon>Dikarya</taxon>
        <taxon>Ascomycota</taxon>
        <taxon>Pezizomycotina</taxon>
        <taxon>Sordariomycetes</taxon>
        <taxon>Hypocreomycetidae</taxon>
        <taxon>Glomerellales</taxon>
        <taxon>Glomerellaceae</taxon>
        <taxon>Colletotrichum</taxon>
        <taxon>Colletotrichum acutatum species complex</taxon>
    </lineage>
</organism>
<dbReference type="RefSeq" id="XP_060448665.1">
    <property type="nucleotide sequence ID" value="XM_060581968.1"/>
</dbReference>
<name>A0AAJ0EI89_9PEZI</name>
<dbReference type="EMBL" id="JAHMHQ010000004">
    <property type="protein sequence ID" value="KAK1640058.1"/>
    <property type="molecule type" value="Genomic_DNA"/>
</dbReference>
<feature type="transmembrane region" description="Helical" evidence="1">
    <location>
        <begin position="112"/>
        <end position="131"/>
    </location>
</feature>
<keyword evidence="1" id="KW-1133">Transmembrane helix</keyword>
<proteinExistence type="predicted"/>
<feature type="transmembrane region" description="Helical" evidence="1">
    <location>
        <begin position="168"/>
        <end position="188"/>
    </location>
</feature>
<feature type="transmembrane region" description="Helical" evidence="1">
    <location>
        <begin position="200"/>
        <end position="221"/>
    </location>
</feature>
<dbReference type="Proteomes" id="UP001243989">
    <property type="component" value="Unassembled WGS sequence"/>
</dbReference>
<evidence type="ECO:0000313" key="2">
    <source>
        <dbReference type="EMBL" id="KAK1640058.1"/>
    </source>
</evidence>
<sequence>MSILPGTDTPWTSFDIGGNCSLSGNYFAWLLTQNNEPPYPDVATFWRTAVEGHNSINATSAQIVDWHEWTRANRADLADQVIDKAICRSSMCQSIGSEIDGGLAGYGLLTSYGIDCILLTVYCAFAILNFLQRSKTSSSSAELLQALPSDANPGPFSRVNEAIRGTRYGLFMAAAFVSLGIEATVIYSQVTPIVYKYNSSLQLVVSALSFYPLAAMLPLILDSTRRGWMKGTILVGLFLIHTSAWVLCTNNAQCCCCSI</sequence>
<reference evidence="2" key="1">
    <citation type="submission" date="2021-06" db="EMBL/GenBank/DDBJ databases">
        <title>Comparative genomics, transcriptomics and evolutionary studies reveal genomic signatures of adaptation to plant cell wall in hemibiotrophic fungi.</title>
        <authorList>
            <consortium name="DOE Joint Genome Institute"/>
            <person name="Baroncelli R."/>
            <person name="Diaz J.F."/>
            <person name="Benocci T."/>
            <person name="Peng M."/>
            <person name="Battaglia E."/>
            <person name="Haridas S."/>
            <person name="Andreopoulos W."/>
            <person name="Labutti K."/>
            <person name="Pangilinan J."/>
            <person name="Floch G.L."/>
            <person name="Makela M.R."/>
            <person name="Henrissat B."/>
            <person name="Grigoriev I.V."/>
            <person name="Crouch J.A."/>
            <person name="De Vries R.P."/>
            <person name="Sukno S.A."/>
            <person name="Thon M.R."/>
        </authorList>
    </citation>
    <scope>NUCLEOTIDE SEQUENCE</scope>
    <source>
        <strain evidence="2">CBS 102054</strain>
    </source>
</reference>
<protein>
    <submittedName>
        <fullName evidence="2">Uncharacterized protein</fullName>
    </submittedName>
</protein>
<keyword evidence="3" id="KW-1185">Reference proteome</keyword>
<evidence type="ECO:0000313" key="3">
    <source>
        <dbReference type="Proteomes" id="UP001243989"/>
    </source>
</evidence>